<evidence type="ECO:0000256" key="7">
    <source>
        <dbReference type="ARBA" id="ARBA00022993"/>
    </source>
</evidence>
<keyword evidence="2 8" id="KW-0963">Cytoplasm</keyword>
<reference evidence="9 10" key="1">
    <citation type="submission" date="2017-01" db="EMBL/GenBank/DDBJ databases">
        <title>Complete Genome Sequence of Dolosigranulum pigrum isolated from a Patient with interstitial lung disease.</title>
        <authorList>
            <person name="Mukhopadhyay R."/>
            <person name="Joaquin J."/>
            <person name="Hogue R."/>
            <person name="Fitzgerald S."/>
            <person name="Jospin G."/>
            <person name="Eisen J.A."/>
            <person name="Chaturvedi V."/>
        </authorList>
    </citation>
    <scope>NUCLEOTIDE SEQUENCE [LARGE SCALE GENOMIC DNA]</scope>
    <source>
        <strain evidence="9 10">15S00348</strain>
    </source>
</reference>
<comment type="pathway">
    <text evidence="8">Cofactor biosynthesis; coenzyme A biosynthesis; CoA from (R)-pantothenate: step 5/5.</text>
</comment>
<evidence type="ECO:0000256" key="5">
    <source>
        <dbReference type="ARBA" id="ARBA00022777"/>
    </source>
</evidence>
<dbReference type="UniPathway" id="UPA00241">
    <property type="reaction ID" value="UER00356"/>
</dbReference>
<dbReference type="PROSITE" id="PS51219">
    <property type="entry name" value="DPCK"/>
    <property type="match status" value="1"/>
</dbReference>
<proteinExistence type="inferred from homology"/>
<dbReference type="InterPro" id="IPR027417">
    <property type="entry name" value="P-loop_NTPase"/>
</dbReference>
<comment type="similarity">
    <text evidence="1 8">Belongs to the CoaE family.</text>
</comment>
<dbReference type="GO" id="GO:0005737">
    <property type="term" value="C:cytoplasm"/>
    <property type="evidence" value="ECO:0007669"/>
    <property type="project" value="UniProtKB-SubCell"/>
</dbReference>
<dbReference type="GO" id="GO:0015937">
    <property type="term" value="P:coenzyme A biosynthetic process"/>
    <property type="evidence" value="ECO:0007669"/>
    <property type="project" value="UniProtKB-UniRule"/>
</dbReference>
<keyword evidence="7 8" id="KW-0173">Coenzyme A biosynthesis</keyword>
<dbReference type="HAMAP" id="MF_00376">
    <property type="entry name" value="Dephospho_CoA_kinase"/>
    <property type="match status" value="1"/>
</dbReference>
<evidence type="ECO:0000313" key="9">
    <source>
        <dbReference type="EMBL" id="OOL80733.1"/>
    </source>
</evidence>
<comment type="function">
    <text evidence="8">Catalyzes the phosphorylation of the 3'-hydroxyl group of dephosphocoenzyme A to form coenzyme A.</text>
</comment>
<organism evidence="9 10">
    <name type="scientific">Dolosigranulum pigrum</name>
    <dbReference type="NCBI Taxonomy" id="29394"/>
    <lineage>
        <taxon>Bacteria</taxon>
        <taxon>Bacillati</taxon>
        <taxon>Bacillota</taxon>
        <taxon>Bacilli</taxon>
        <taxon>Lactobacillales</taxon>
        <taxon>Carnobacteriaceae</taxon>
        <taxon>Dolosigranulum</taxon>
    </lineage>
</organism>
<evidence type="ECO:0000256" key="6">
    <source>
        <dbReference type="ARBA" id="ARBA00022840"/>
    </source>
</evidence>
<evidence type="ECO:0000256" key="2">
    <source>
        <dbReference type="ARBA" id="ARBA00022490"/>
    </source>
</evidence>
<dbReference type="RefSeq" id="WP_077862267.1">
    <property type="nucleotide sequence ID" value="NZ_CALFGV010000019.1"/>
</dbReference>
<accession>A0A1S8KM67</accession>
<keyword evidence="5 8" id="KW-0418">Kinase</keyword>
<dbReference type="GO" id="GO:0005524">
    <property type="term" value="F:ATP binding"/>
    <property type="evidence" value="ECO:0007669"/>
    <property type="project" value="UniProtKB-UniRule"/>
</dbReference>
<dbReference type="EMBL" id="MUYF01000003">
    <property type="protein sequence ID" value="OOL80733.1"/>
    <property type="molecule type" value="Genomic_DNA"/>
</dbReference>
<protein>
    <recommendedName>
        <fullName evidence="8">Dephospho-CoA kinase</fullName>
        <ecNumber evidence="8">2.7.1.24</ecNumber>
    </recommendedName>
    <alternativeName>
        <fullName evidence="8">Dephosphocoenzyme A kinase</fullName>
    </alternativeName>
</protein>
<keyword evidence="4 8" id="KW-0547">Nucleotide-binding</keyword>
<dbReference type="PANTHER" id="PTHR10695:SF46">
    <property type="entry name" value="BIFUNCTIONAL COENZYME A SYNTHASE-RELATED"/>
    <property type="match status" value="1"/>
</dbReference>
<comment type="catalytic activity">
    <reaction evidence="8">
        <text>3'-dephospho-CoA + ATP = ADP + CoA + H(+)</text>
        <dbReference type="Rhea" id="RHEA:18245"/>
        <dbReference type="ChEBI" id="CHEBI:15378"/>
        <dbReference type="ChEBI" id="CHEBI:30616"/>
        <dbReference type="ChEBI" id="CHEBI:57287"/>
        <dbReference type="ChEBI" id="CHEBI:57328"/>
        <dbReference type="ChEBI" id="CHEBI:456216"/>
        <dbReference type="EC" id="2.7.1.24"/>
    </reaction>
</comment>
<evidence type="ECO:0000256" key="8">
    <source>
        <dbReference type="HAMAP-Rule" id="MF_00376"/>
    </source>
</evidence>
<dbReference type="AlphaFoldDB" id="A0A1S8KM67"/>
<dbReference type="GO" id="GO:0004140">
    <property type="term" value="F:dephospho-CoA kinase activity"/>
    <property type="evidence" value="ECO:0007669"/>
    <property type="project" value="UniProtKB-UniRule"/>
</dbReference>
<dbReference type="Proteomes" id="UP000190409">
    <property type="component" value="Unassembled WGS sequence"/>
</dbReference>
<comment type="caution">
    <text evidence="9">The sequence shown here is derived from an EMBL/GenBank/DDBJ whole genome shotgun (WGS) entry which is preliminary data.</text>
</comment>
<dbReference type="EC" id="2.7.1.24" evidence="8"/>
<gene>
    <name evidence="8" type="primary">coaE</name>
    <name evidence="9" type="ORF">BWX42_02100</name>
</gene>
<keyword evidence="3 8" id="KW-0808">Transferase</keyword>
<evidence type="ECO:0000313" key="10">
    <source>
        <dbReference type="Proteomes" id="UP000190409"/>
    </source>
</evidence>
<dbReference type="Pfam" id="PF01121">
    <property type="entry name" value="CoaE"/>
    <property type="match status" value="1"/>
</dbReference>
<evidence type="ECO:0000256" key="1">
    <source>
        <dbReference type="ARBA" id="ARBA00009018"/>
    </source>
</evidence>
<dbReference type="FunFam" id="3.40.50.300:FF:000991">
    <property type="entry name" value="Dephospho-CoA kinase"/>
    <property type="match status" value="1"/>
</dbReference>
<keyword evidence="6 8" id="KW-0067">ATP-binding</keyword>
<dbReference type="Gene3D" id="3.40.50.300">
    <property type="entry name" value="P-loop containing nucleotide triphosphate hydrolases"/>
    <property type="match status" value="1"/>
</dbReference>
<dbReference type="NCBIfam" id="TIGR00152">
    <property type="entry name" value="dephospho-CoA kinase"/>
    <property type="match status" value="1"/>
</dbReference>
<sequence length="203" mass="22765">MTTIIGLTGGIATGKSTVTNYLRAQEIPVIDADDLSRRVVQPGEPGLALIKEHFGPHVVLDTGELDRQALGKIIFGDKVQRQQLNELLHPLIAAEMDREIARLKQQGEMLIVLDIPLLFETDFGEKVDEVLVVYTPESVQLERLMTRDELSRTDAESRIKAQLSIEEKRCRADYVIDNSGSRAQTIQQVTEWLQIRSELGFNG</sequence>
<evidence type="ECO:0000256" key="4">
    <source>
        <dbReference type="ARBA" id="ARBA00022741"/>
    </source>
</evidence>
<dbReference type="CDD" id="cd02022">
    <property type="entry name" value="DPCK"/>
    <property type="match status" value="1"/>
</dbReference>
<dbReference type="SUPFAM" id="SSF52540">
    <property type="entry name" value="P-loop containing nucleoside triphosphate hydrolases"/>
    <property type="match status" value="1"/>
</dbReference>
<evidence type="ECO:0000256" key="3">
    <source>
        <dbReference type="ARBA" id="ARBA00022679"/>
    </source>
</evidence>
<dbReference type="PANTHER" id="PTHR10695">
    <property type="entry name" value="DEPHOSPHO-COA KINASE-RELATED"/>
    <property type="match status" value="1"/>
</dbReference>
<feature type="binding site" evidence="8">
    <location>
        <begin position="12"/>
        <end position="17"/>
    </location>
    <ligand>
        <name>ATP</name>
        <dbReference type="ChEBI" id="CHEBI:30616"/>
    </ligand>
</feature>
<comment type="subcellular location">
    <subcellularLocation>
        <location evidence="8">Cytoplasm</location>
    </subcellularLocation>
</comment>
<dbReference type="InterPro" id="IPR001977">
    <property type="entry name" value="Depp_CoAkinase"/>
</dbReference>
<name>A0A1S8KM67_9LACT</name>